<keyword evidence="1" id="KW-0732">Signal</keyword>
<keyword evidence="3" id="KW-1185">Reference proteome</keyword>
<evidence type="ECO:0008006" key="4">
    <source>
        <dbReference type="Google" id="ProtNLM"/>
    </source>
</evidence>
<proteinExistence type="predicted"/>
<dbReference type="STRING" id="1915074.SPHI_28020"/>
<dbReference type="SUPFAM" id="SSF56935">
    <property type="entry name" value="Porins"/>
    <property type="match status" value="1"/>
</dbReference>
<dbReference type="OrthoDB" id="7509111at2"/>
<dbReference type="AlphaFoldDB" id="A0A1V2EQS0"/>
<comment type="caution">
    <text evidence="2">The sequence shown here is derived from an EMBL/GenBank/DDBJ whole genome shotgun (WGS) entry which is preliminary data.</text>
</comment>
<name>A0A1V2EQS0_9SPHN</name>
<protein>
    <recommendedName>
        <fullName evidence="4">Porin</fullName>
    </recommendedName>
</protein>
<reference evidence="2 3" key="1">
    <citation type="submission" date="2016-11" db="EMBL/GenBank/DDBJ databases">
        <title>Genome sequence of Sphingomonas jeddahensis G39.</title>
        <authorList>
            <person name="Poehlein A."/>
            <person name="Wuebbeler J.H."/>
            <person name="Steinbuechel A."/>
            <person name="Daniel R."/>
        </authorList>
    </citation>
    <scope>NUCLEOTIDE SEQUENCE [LARGE SCALE GENOMIC DNA]</scope>
    <source>
        <strain evidence="2 3">G39</strain>
    </source>
</reference>
<dbReference type="EMBL" id="MPSB01000018">
    <property type="protein sequence ID" value="ONF95022.1"/>
    <property type="molecule type" value="Genomic_DNA"/>
</dbReference>
<evidence type="ECO:0000313" key="2">
    <source>
        <dbReference type="EMBL" id="ONF95022.1"/>
    </source>
</evidence>
<dbReference type="RefSeq" id="WP_076745555.1">
    <property type="nucleotide sequence ID" value="NZ_MPSB01000018.1"/>
</dbReference>
<sequence length="419" mass="45704">MMCGQTSRARIGAFALATIIAPAAAQAQISASPSRTFDTPERAITIAVSNDLLYDTNVARGSDDAAILRRIKKEDVRVSPSVTADIILPRGRVLFTLRGTIGQDLYARNTRLNRERVDVATGATLPLALCTIAPEGSFTRRQIDLFDLAIEPLAPAASANAQTVRRARAAVHCGPEVGFRAGGFMEYADTTNSNPLRRPLNVQFLGYGSEIAFASPTVGVVAVFVRQNDFTYDNRPIAGSSDPARFRVTAGGLRIDRRLGARLQLVGSLSYADVAMPRALRGDRELDGLNWSLAATLRLGDRLLLAADSERAIEGSPGFLANFVRRTSSGGSLTYAFSPLVHLGASLSRRERKFQLAPTQPVPAITADTIDEARLWLDYQRQPIRLRLSAAYQQRDADRDLYDYRATLVTLSASYVFKR</sequence>
<dbReference type="Proteomes" id="UP000188729">
    <property type="component" value="Unassembled WGS sequence"/>
</dbReference>
<feature type="signal peptide" evidence="1">
    <location>
        <begin position="1"/>
        <end position="27"/>
    </location>
</feature>
<gene>
    <name evidence="2" type="ORF">SPHI_28020</name>
</gene>
<evidence type="ECO:0000313" key="3">
    <source>
        <dbReference type="Proteomes" id="UP000188729"/>
    </source>
</evidence>
<evidence type="ECO:0000256" key="1">
    <source>
        <dbReference type="SAM" id="SignalP"/>
    </source>
</evidence>
<organism evidence="2 3">
    <name type="scientific">Sphingomonas jeddahensis</name>
    <dbReference type="NCBI Taxonomy" id="1915074"/>
    <lineage>
        <taxon>Bacteria</taxon>
        <taxon>Pseudomonadati</taxon>
        <taxon>Pseudomonadota</taxon>
        <taxon>Alphaproteobacteria</taxon>
        <taxon>Sphingomonadales</taxon>
        <taxon>Sphingomonadaceae</taxon>
        <taxon>Sphingomonas</taxon>
    </lineage>
</organism>
<accession>A0A1V2EQS0</accession>
<feature type="chain" id="PRO_5012911628" description="Porin" evidence="1">
    <location>
        <begin position="28"/>
        <end position="419"/>
    </location>
</feature>